<dbReference type="InterPro" id="IPR000415">
    <property type="entry name" value="Nitroreductase-like"/>
</dbReference>
<evidence type="ECO:0000313" key="2">
    <source>
        <dbReference type="Proteomes" id="UP000538147"/>
    </source>
</evidence>
<dbReference type="InterPro" id="IPR006311">
    <property type="entry name" value="TAT_signal"/>
</dbReference>
<organism evidence="1 2">
    <name type="scientific">Polymorphobacter multimanifer</name>
    <dbReference type="NCBI Taxonomy" id="1070431"/>
    <lineage>
        <taxon>Bacteria</taxon>
        <taxon>Pseudomonadati</taxon>
        <taxon>Pseudomonadota</taxon>
        <taxon>Alphaproteobacteria</taxon>
        <taxon>Sphingomonadales</taxon>
        <taxon>Sphingosinicellaceae</taxon>
        <taxon>Polymorphobacter</taxon>
    </lineage>
</organism>
<accession>A0A841L4T3</accession>
<dbReference type="PROSITE" id="PS51318">
    <property type="entry name" value="TAT"/>
    <property type="match status" value="1"/>
</dbReference>
<dbReference type="SUPFAM" id="SSF55469">
    <property type="entry name" value="FMN-dependent nitroreductase-like"/>
    <property type="match status" value="1"/>
</dbReference>
<name>A0A841L4T3_9SPHN</name>
<proteinExistence type="predicted"/>
<evidence type="ECO:0000313" key="1">
    <source>
        <dbReference type="EMBL" id="MBB6227869.1"/>
    </source>
</evidence>
<dbReference type="GO" id="GO:0016491">
    <property type="term" value="F:oxidoreductase activity"/>
    <property type="evidence" value="ECO:0007669"/>
    <property type="project" value="InterPro"/>
</dbReference>
<dbReference type="Gene3D" id="3.40.109.10">
    <property type="entry name" value="NADH Oxidase"/>
    <property type="match status" value="1"/>
</dbReference>
<keyword evidence="2" id="KW-1185">Reference proteome</keyword>
<gene>
    <name evidence="1" type="ORF">FHS79_002050</name>
</gene>
<comment type="caution">
    <text evidence="1">The sequence shown here is derived from an EMBL/GenBank/DDBJ whole genome shotgun (WGS) entry which is preliminary data.</text>
</comment>
<sequence>MSLSRRQAIGLGVGGAASLLVARAVDQGVIPILGSPALKAWEDWNRRRHSGPLALVAAGILSASPHNTQPWRFAVGRLGVDIFEVPERALGAMDPFGRERLAGLGGAIHTMALASTGIGRLGTVRLLPDPEHPGHVARIELDTESAGAPPPHPLLPAIGRRHTHRGAWTGAVLTAEEIAALMAFPRPPEIGLRLFAATSADGQRFAAATTAATQAIAEDAAMMAASHRWFRHSRSEQDRHKDGLTLATSGTPPLLAAAAAMLPAPSAETEGRYWLEATREVHLPTASVFGVITAADPWHRRQGLLAGMAWQRLHLIATSLGLVAQPLNQLPEMIDRARQLGVASPFARDAALLADAPITFAFRLGRAAEAAGAALRRPVSEVIGAPARLGFEIDRAKAETAVRDAQFDARYPGRR</sequence>
<reference evidence="1 2" key="1">
    <citation type="submission" date="2020-08" db="EMBL/GenBank/DDBJ databases">
        <title>Genomic Encyclopedia of Type Strains, Phase IV (KMG-IV): sequencing the most valuable type-strain genomes for metagenomic binning, comparative biology and taxonomic classification.</title>
        <authorList>
            <person name="Goeker M."/>
        </authorList>
    </citation>
    <scope>NUCLEOTIDE SEQUENCE [LARGE SCALE GENOMIC DNA]</scope>
    <source>
        <strain evidence="1 2">DSM 102189</strain>
    </source>
</reference>
<dbReference type="AlphaFoldDB" id="A0A841L4T3"/>
<evidence type="ECO:0008006" key="3">
    <source>
        <dbReference type="Google" id="ProtNLM"/>
    </source>
</evidence>
<protein>
    <recommendedName>
        <fullName evidence="3">Twin-arginine translocation pathway signal protein</fullName>
    </recommendedName>
</protein>
<dbReference type="Proteomes" id="UP000538147">
    <property type="component" value="Unassembled WGS sequence"/>
</dbReference>
<dbReference type="RefSeq" id="WP_184199192.1">
    <property type="nucleotide sequence ID" value="NZ_BMOX01000131.1"/>
</dbReference>
<dbReference type="EMBL" id="JACIIV010000013">
    <property type="protein sequence ID" value="MBB6227869.1"/>
    <property type="molecule type" value="Genomic_DNA"/>
</dbReference>